<proteinExistence type="predicted"/>
<organism evidence="4 5">
    <name type="scientific">Enterococcus raffinosus</name>
    <dbReference type="NCBI Taxonomy" id="71452"/>
    <lineage>
        <taxon>Bacteria</taxon>
        <taxon>Bacillati</taxon>
        <taxon>Bacillota</taxon>
        <taxon>Bacilli</taxon>
        <taxon>Lactobacillales</taxon>
        <taxon>Enterococcaceae</taxon>
        <taxon>Enterococcus</taxon>
    </lineage>
</organism>
<dbReference type="InterPro" id="IPR050661">
    <property type="entry name" value="BglG_antiterminators"/>
</dbReference>
<keyword evidence="1" id="KW-0805">Transcription regulation</keyword>
<evidence type="ECO:0000256" key="2">
    <source>
        <dbReference type="ARBA" id="ARBA00023163"/>
    </source>
</evidence>
<dbReference type="PANTHER" id="PTHR30185:SF13">
    <property type="entry name" value="LICABCH OPERON REGULATOR-RELATED"/>
    <property type="match status" value="1"/>
</dbReference>
<dbReference type="RefSeq" id="WP_010743412.1">
    <property type="nucleotide sequence ID" value="NZ_BAAAXM010000027.1"/>
</dbReference>
<dbReference type="InterPro" id="IPR036388">
    <property type="entry name" value="WH-like_DNA-bd_sf"/>
</dbReference>
<keyword evidence="2" id="KW-0804">Transcription</keyword>
<dbReference type="EMBL" id="JARPXM010000016">
    <property type="protein sequence ID" value="MDT2539294.1"/>
    <property type="molecule type" value="Genomic_DNA"/>
</dbReference>
<evidence type="ECO:0000256" key="1">
    <source>
        <dbReference type="ARBA" id="ARBA00023015"/>
    </source>
</evidence>
<protein>
    <submittedName>
        <fullName evidence="4">Helix-turn-helix domain-containing protein</fullName>
    </submittedName>
</protein>
<dbReference type="Proteomes" id="UP001249240">
    <property type="component" value="Unassembled WGS sequence"/>
</dbReference>
<feature type="domain" description="Mga helix-turn-helix" evidence="3">
    <location>
        <begin position="89"/>
        <end position="172"/>
    </location>
</feature>
<dbReference type="Pfam" id="PF05043">
    <property type="entry name" value="Mga"/>
    <property type="match status" value="1"/>
</dbReference>
<evidence type="ECO:0000259" key="3">
    <source>
        <dbReference type="Pfam" id="PF05043"/>
    </source>
</evidence>
<dbReference type="AlphaFoldDB" id="A0AAW8T3D0"/>
<evidence type="ECO:0000313" key="5">
    <source>
        <dbReference type="Proteomes" id="UP001249240"/>
    </source>
</evidence>
<dbReference type="InterPro" id="IPR007737">
    <property type="entry name" value="Mga_HTH"/>
</dbReference>
<sequence length="510" mass="60182">MVTAEKDYFEELFDRVTFNQRRMVLLLNEKGGRWVTREWLSEKLGLSKRMTLNIINSLSEKIESLHSEKFSFQQSKGKGVRLIVGLDADVYNLVTEIVKDCSTVVLLKALIMDEFTSVRDYALEHFISESTVRRDMSKVQKLLERYHIEIGRENFQLQGEEYQIRMCMVIFFWSIFRGSSWPFDYVNEQLIDSYVDEVLNSKFTVYPKIPYTYKKQLSYIFAEAIIRTRKGNILKMPEALETQITTNQLYPRFKEIICQKQGAINTKQSEIPFFFLVWVSMSKTIDIFKDPIIHELYQQQKNQNTLIYSATELMLRRFQDEFFPIKKEEYLCFRNYILSSHFFAMYFKGFNTDMTGNTYKAIFSERYPHLVKKTRIFVESLYKASKNPIFLEEDFLLIPYLKNSLFFSDPCQFEVPLTILVESDMPSLMTKNFIRQLRGYFSYLYNVTITDIFETSSKHADVLLTTGNLKDMKAAYPDAQIVVVSKKLSMTDITRINQALEEISENKKKI</sequence>
<accession>A0AAW8T3D0</accession>
<gene>
    <name evidence="4" type="ORF">P7D78_14255</name>
</gene>
<comment type="caution">
    <text evidence="4">The sequence shown here is derived from an EMBL/GenBank/DDBJ whole genome shotgun (WGS) entry which is preliminary data.</text>
</comment>
<dbReference type="Gene3D" id="1.10.10.10">
    <property type="entry name" value="Winged helix-like DNA-binding domain superfamily/Winged helix DNA-binding domain"/>
    <property type="match status" value="1"/>
</dbReference>
<reference evidence="4" key="1">
    <citation type="submission" date="2023-03" db="EMBL/GenBank/DDBJ databases">
        <authorList>
            <person name="Shen W."/>
            <person name="Cai J."/>
        </authorList>
    </citation>
    <scope>NUCLEOTIDE SEQUENCE</scope>
    <source>
        <strain evidence="4">B646-2</strain>
    </source>
</reference>
<dbReference type="PANTHER" id="PTHR30185">
    <property type="entry name" value="CRYPTIC BETA-GLUCOSIDE BGL OPERON ANTITERMINATOR"/>
    <property type="match status" value="1"/>
</dbReference>
<evidence type="ECO:0000313" key="4">
    <source>
        <dbReference type="EMBL" id="MDT2539294.1"/>
    </source>
</evidence>
<name>A0AAW8T3D0_9ENTE</name>